<dbReference type="Pfam" id="PF02881">
    <property type="entry name" value="SRP54_N"/>
    <property type="match status" value="1"/>
</dbReference>
<dbReference type="PANTHER" id="PTHR35004:SF7">
    <property type="entry name" value="INTEGRASE PROTEIN"/>
    <property type="match status" value="1"/>
</dbReference>
<dbReference type="GO" id="GO:0003676">
    <property type="term" value="F:nucleic acid binding"/>
    <property type="evidence" value="ECO:0007669"/>
    <property type="project" value="InterPro"/>
</dbReference>
<dbReference type="InterPro" id="IPR042101">
    <property type="entry name" value="SRP54_N_sf"/>
</dbReference>
<protein>
    <recommendedName>
        <fullName evidence="1">Integrase catalytic domain-containing protein</fullName>
    </recommendedName>
</protein>
<comment type="caution">
    <text evidence="2">The sequence shown here is derived from an EMBL/GenBank/DDBJ whole genome shotgun (WGS) entry which is preliminary data.</text>
</comment>
<accession>X1F6F2</accession>
<dbReference type="PANTHER" id="PTHR35004">
    <property type="entry name" value="TRANSPOSASE RV3428C-RELATED"/>
    <property type="match status" value="1"/>
</dbReference>
<dbReference type="GO" id="GO:0005525">
    <property type="term" value="F:GTP binding"/>
    <property type="evidence" value="ECO:0007669"/>
    <property type="project" value="InterPro"/>
</dbReference>
<feature type="non-terminal residue" evidence="2">
    <location>
        <position position="417"/>
    </location>
</feature>
<dbReference type="InterPro" id="IPR001584">
    <property type="entry name" value="Integrase_cat-core"/>
</dbReference>
<dbReference type="InterPro" id="IPR013822">
    <property type="entry name" value="Signal_recog_particl_SRP54_hlx"/>
</dbReference>
<dbReference type="EMBL" id="BARU01007096">
    <property type="protein sequence ID" value="GAH41221.1"/>
    <property type="molecule type" value="Genomic_DNA"/>
</dbReference>
<dbReference type="AlphaFoldDB" id="X1F6F2"/>
<proteinExistence type="predicted"/>
<feature type="domain" description="Integrase catalytic" evidence="1">
    <location>
        <begin position="207"/>
        <end position="389"/>
    </location>
</feature>
<dbReference type="GO" id="GO:0015074">
    <property type="term" value="P:DNA integration"/>
    <property type="evidence" value="ECO:0007669"/>
    <property type="project" value="InterPro"/>
</dbReference>
<evidence type="ECO:0000259" key="1">
    <source>
        <dbReference type="PROSITE" id="PS50994"/>
    </source>
</evidence>
<reference evidence="2" key="1">
    <citation type="journal article" date="2014" name="Front. Microbiol.">
        <title>High frequency of phylogenetically diverse reductive dehalogenase-homologous genes in deep subseafloor sedimentary metagenomes.</title>
        <authorList>
            <person name="Kawai M."/>
            <person name="Futagami T."/>
            <person name="Toyoda A."/>
            <person name="Takaki Y."/>
            <person name="Nishi S."/>
            <person name="Hori S."/>
            <person name="Arai W."/>
            <person name="Tsubouchi T."/>
            <person name="Morono Y."/>
            <person name="Uchiyama I."/>
            <person name="Ito T."/>
            <person name="Fujiyama A."/>
            <person name="Inagaki F."/>
            <person name="Takami H."/>
        </authorList>
    </citation>
    <scope>NUCLEOTIDE SEQUENCE</scope>
    <source>
        <strain evidence="2">Expedition CK06-06</strain>
    </source>
</reference>
<name>X1F6F2_9ZZZZ</name>
<dbReference type="SUPFAM" id="SSF47364">
    <property type="entry name" value="Domain of the SRP/SRP receptor G-proteins"/>
    <property type="match status" value="1"/>
</dbReference>
<dbReference type="InterPro" id="IPR036225">
    <property type="entry name" value="SRP/SRP_N"/>
</dbReference>
<evidence type="ECO:0000313" key="2">
    <source>
        <dbReference type="EMBL" id="GAH41221.1"/>
    </source>
</evidence>
<organism evidence="2">
    <name type="scientific">marine sediment metagenome</name>
    <dbReference type="NCBI Taxonomy" id="412755"/>
    <lineage>
        <taxon>unclassified sequences</taxon>
        <taxon>metagenomes</taxon>
        <taxon>ecological metagenomes</taxon>
    </lineage>
</organism>
<sequence length="417" mass="50142">ENDIKNCLHEIRIALLEADVNYKVVKEFINSVNDKMQQEKISESLTPTQQIIKIVNGEITSTLGSKQLHKNFTDNQVKSLFEKYSKKEIKLNYILQMLKIKRRRFFLLLTKYRKDPDGFSIQYERSTINRKIDPDIEKHIIKELKIEKNLIEAKDVPIRYYNYSYIKDLLEQKYCQRVSLPTIIDRAKRNNFYFLRPKRKAHDREVITNYPGELVQHDSSHHLFAPYAGSKWYLITSIDDYSRLILYAVLVERETTWEHILALEAVLLKFGFPLAYYVDSHSIFRFVQGRDSFWRNHYRLTDEVNPQWKQVLDDCRIKVTYALSPQAKGKIERPYRWIQDRLVRTCYRENIRDIKEAQLILNSLFRKYNYRIVHSTTGEIPYIRFQRAIREKRTLFREFRIMPPFLSTKDIFCLKVD</sequence>
<dbReference type="Gene3D" id="1.20.120.140">
    <property type="entry name" value="Signal recognition particle SRP54, nucleotide-binding domain"/>
    <property type="match status" value="1"/>
</dbReference>
<dbReference type="InterPro" id="IPR036397">
    <property type="entry name" value="RNaseH_sf"/>
</dbReference>
<dbReference type="SMART" id="SM00963">
    <property type="entry name" value="SRP54_N"/>
    <property type="match status" value="1"/>
</dbReference>
<dbReference type="GO" id="GO:0006614">
    <property type="term" value="P:SRP-dependent cotranslational protein targeting to membrane"/>
    <property type="evidence" value="ECO:0007669"/>
    <property type="project" value="InterPro"/>
</dbReference>
<feature type="non-terminal residue" evidence="2">
    <location>
        <position position="1"/>
    </location>
</feature>
<dbReference type="Gene3D" id="3.30.420.10">
    <property type="entry name" value="Ribonuclease H-like superfamily/Ribonuclease H"/>
    <property type="match status" value="1"/>
</dbReference>
<dbReference type="PROSITE" id="PS50994">
    <property type="entry name" value="INTEGRASE"/>
    <property type="match status" value="1"/>
</dbReference>
<dbReference type="SUPFAM" id="SSF53098">
    <property type="entry name" value="Ribonuclease H-like"/>
    <property type="match status" value="1"/>
</dbReference>
<gene>
    <name evidence="2" type="ORF">S03H2_13994</name>
</gene>
<dbReference type="InterPro" id="IPR012337">
    <property type="entry name" value="RNaseH-like_sf"/>
</dbReference>